<keyword evidence="5 7" id="KW-0472">Membrane</keyword>
<evidence type="ECO:0000256" key="4">
    <source>
        <dbReference type="ARBA" id="ARBA00022989"/>
    </source>
</evidence>
<keyword evidence="3 7" id="KW-0812">Transmembrane</keyword>
<organism evidence="8 9">
    <name type="scientific">Mesorhabditis belari</name>
    <dbReference type="NCBI Taxonomy" id="2138241"/>
    <lineage>
        <taxon>Eukaryota</taxon>
        <taxon>Metazoa</taxon>
        <taxon>Ecdysozoa</taxon>
        <taxon>Nematoda</taxon>
        <taxon>Chromadorea</taxon>
        <taxon>Rhabditida</taxon>
        <taxon>Rhabditina</taxon>
        <taxon>Rhabditomorpha</taxon>
        <taxon>Rhabditoidea</taxon>
        <taxon>Rhabditidae</taxon>
        <taxon>Mesorhabditinae</taxon>
        <taxon>Mesorhabditis</taxon>
    </lineage>
</organism>
<dbReference type="PANTHER" id="PTHR23128">
    <property type="entry name" value="SERPENTINE RECEPTOR, CLASS E (EPSILON)-RELATED"/>
    <property type="match status" value="1"/>
</dbReference>
<protein>
    <submittedName>
        <fullName evidence="9">Uncharacterized protein</fullName>
    </submittedName>
</protein>
<evidence type="ECO:0000256" key="3">
    <source>
        <dbReference type="ARBA" id="ARBA00022692"/>
    </source>
</evidence>
<sequence length="380" mass="44158">MSFIASYLGLFNSYNIHLYVNSRVMYAANQQTIIWCLFCVELFVMILTMLWIPCSLYICFKTQAQNKFSSIQKISVCIGSLMAERYFAVVHAETYSTKPYRKVSVTIMTVTITTAAWEAVIFTFGGLSQLMSTIWAVGHALPFSLMALWILRKNDLKRKQLLLHWRKSGYSLAKRYQITENVKAFRVLTVLIIYTVISHSFLGATFIFYLTANISWETKNYIGAILDLKFAIYVFLMSFLGYLTNREWYNLSKHTLTQLFRKLNLARRCYRRPLITPDARKESEMEISEAKIVLDPMGKNSQANDTQNTIKQEENEKENKVETKDFFIDRCFERLRANPDAQDSRSPRRTIRAEETMCNCPKMLELSTMTLSHMLAARDV</sequence>
<proteinExistence type="inferred from homology"/>
<evidence type="ECO:0000256" key="6">
    <source>
        <dbReference type="SAM" id="MobiDB-lite"/>
    </source>
</evidence>
<feature type="transmembrane region" description="Helical" evidence="7">
    <location>
        <begin position="184"/>
        <end position="209"/>
    </location>
</feature>
<reference evidence="9" key="1">
    <citation type="submission" date="2024-02" db="UniProtKB">
        <authorList>
            <consortium name="WormBaseParasite"/>
        </authorList>
    </citation>
    <scope>IDENTIFICATION</scope>
</reference>
<dbReference type="GO" id="GO:0016020">
    <property type="term" value="C:membrane"/>
    <property type="evidence" value="ECO:0007669"/>
    <property type="project" value="UniProtKB-SubCell"/>
</dbReference>
<accession>A0AAF3FNC9</accession>
<dbReference type="WBParaSite" id="MBELARI_LOCUS8146">
    <property type="protein sequence ID" value="MBELARI_LOCUS8146"/>
    <property type="gene ID" value="MBELARI_LOCUS8146"/>
</dbReference>
<dbReference type="Pfam" id="PF03125">
    <property type="entry name" value="Sre"/>
    <property type="match status" value="1"/>
</dbReference>
<dbReference type="PANTHER" id="PTHR23128:SF132">
    <property type="entry name" value="SERPENTINE RECEPTOR, CLASS E (EPSILON)-RELATED"/>
    <property type="match status" value="1"/>
</dbReference>
<keyword evidence="8" id="KW-1185">Reference proteome</keyword>
<feature type="transmembrane region" description="Helical" evidence="7">
    <location>
        <begin position="133"/>
        <end position="151"/>
    </location>
</feature>
<dbReference type="InterPro" id="IPR004151">
    <property type="entry name" value="7TM_GPCR_serpentine_rcpt_Sre"/>
</dbReference>
<evidence type="ECO:0000256" key="1">
    <source>
        <dbReference type="ARBA" id="ARBA00004141"/>
    </source>
</evidence>
<comment type="similarity">
    <text evidence="2">Belongs to the nematode receptor-like protein sre family.</text>
</comment>
<dbReference type="GO" id="GO:0007606">
    <property type="term" value="P:sensory perception of chemical stimulus"/>
    <property type="evidence" value="ECO:0007669"/>
    <property type="project" value="InterPro"/>
</dbReference>
<evidence type="ECO:0000256" key="7">
    <source>
        <dbReference type="SAM" id="Phobius"/>
    </source>
</evidence>
<comment type="subcellular location">
    <subcellularLocation>
        <location evidence="1">Membrane</location>
        <topology evidence="1">Multi-pass membrane protein</topology>
    </subcellularLocation>
</comment>
<dbReference type="AlphaFoldDB" id="A0AAF3FNC9"/>
<feature type="transmembrane region" description="Helical" evidence="7">
    <location>
        <begin position="32"/>
        <end position="60"/>
    </location>
</feature>
<evidence type="ECO:0000256" key="5">
    <source>
        <dbReference type="ARBA" id="ARBA00023136"/>
    </source>
</evidence>
<evidence type="ECO:0000313" key="8">
    <source>
        <dbReference type="Proteomes" id="UP000887575"/>
    </source>
</evidence>
<feature type="transmembrane region" description="Helical" evidence="7">
    <location>
        <begin position="221"/>
        <end position="243"/>
    </location>
</feature>
<feature type="transmembrane region" description="Helical" evidence="7">
    <location>
        <begin position="105"/>
        <end position="127"/>
    </location>
</feature>
<dbReference type="Proteomes" id="UP000887575">
    <property type="component" value="Unassembled WGS sequence"/>
</dbReference>
<evidence type="ECO:0000313" key="9">
    <source>
        <dbReference type="WBParaSite" id="MBELARI_LOCUS8146"/>
    </source>
</evidence>
<feature type="region of interest" description="Disordered" evidence="6">
    <location>
        <begin position="298"/>
        <end position="317"/>
    </location>
</feature>
<name>A0AAF3FNC9_9BILA</name>
<keyword evidence="4 7" id="KW-1133">Transmembrane helix</keyword>
<evidence type="ECO:0000256" key="2">
    <source>
        <dbReference type="ARBA" id="ARBA00006803"/>
    </source>
</evidence>